<keyword evidence="4 9" id="KW-0460">Magnesium</keyword>
<dbReference type="RefSeq" id="WP_091078338.1">
    <property type="nucleotide sequence ID" value="NZ_LT629799.1"/>
</dbReference>
<dbReference type="EC" id="7.1.3.1" evidence="9"/>
<dbReference type="PANTHER" id="PTHR31998">
    <property type="entry name" value="K(+)-INSENSITIVE PYROPHOSPHATE-ENERGIZED PROTON PUMP"/>
    <property type="match status" value="1"/>
</dbReference>
<protein>
    <recommendedName>
        <fullName evidence="9">K(+)-insensitive pyrophosphate-energized proton pump</fullName>
        <ecNumber evidence="9">7.1.3.1</ecNumber>
    </recommendedName>
    <alternativeName>
        <fullName evidence="9">Membrane-bound proton-translocating pyrophosphatase</fullName>
    </alternativeName>
    <alternativeName>
        <fullName evidence="9">Pyrophosphate-energized inorganic pyrophosphatase</fullName>
        <shortName evidence="9">H(+)-PPase</shortName>
    </alternativeName>
</protein>
<keyword evidence="9" id="KW-0375">Hydrogen ion transport</keyword>
<dbReference type="NCBIfam" id="TIGR01104">
    <property type="entry name" value="V_PPase"/>
    <property type="match status" value="1"/>
</dbReference>
<evidence type="ECO:0000313" key="12">
    <source>
        <dbReference type="Proteomes" id="UP000198825"/>
    </source>
</evidence>
<gene>
    <name evidence="9" type="primary">hppA</name>
    <name evidence="11" type="ORF">SAMN04488544_3892</name>
</gene>
<feature type="transmembrane region" description="Helical" evidence="9">
    <location>
        <begin position="603"/>
        <end position="621"/>
    </location>
</feature>
<dbReference type="GO" id="GO:0000287">
    <property type="term" value="F:magnesium ion binding"/>
    <property type="evidence" value="ECO:0007669"/>
    <property type="project" value="UniProtKB-UniRule"/>
</dbReference>
<feature type="transmembrane region" description="Helical" evidence="9">
    <location>
        <begin position="152"/>
        <end position="171"/>
    </location>
</feature>
<evidence type="ECO:0000256" key="3">
    <source>
        <dbReference type="ARBA" id="ARBA00022692"/>
    </source>
</evidence>
<accession>A0A1H2NEX0</accession>
<dbReference type="NCBIfam" id="NF001960">
    <property type="entry name" value="PRK00733.3-5"/>
    <property type="match status" value="1"/>
</dbReference>
<keyword evidence="12" id="KW-1185">Reference proteome</keyword>
<keyword evidence="3 9" id="KW-0812">Transmembrane</keyword>
<reference evidence="12" key="1">
    <citation type="submission" date="2016-10" db="EMBL/GenBank/DDBJ databases">
        <authorList>
            <person name="Varghese N."/>
            <person name="Submissions S."/>
        </authorList>
    </citation>
    <scope>NUCLEOTIDE SEQUENCE [LARGE SCALE GENOMIC DNA]</scope>
    <source>
        <strain evidence="12">DSM 21743</strain>
    </source>
</reference>
<dbReference type="GO" id="GO:0009678">
    <property type="term" value="F:diphosphate hydrolysis-driven proton transmembrane transporter activity"/>
    <property type="evidence" value="ECO:0007669"/>
    <property type="project" value="UniProtKB-UniRule"/>
</dbReference>
<dbReference type="GO" id="GO:0004427">
    <property type="term" value="F:inorganic diphosphate phosphatase activity"/>
    <property type="evidence" value="ECO:0007669"/>
    <property type="project" value="UniProtKB-UniRule"/>
</dbReference>
<feature type="transmembrane region" description="Helical" evidence="9">
    <location>
        <begin position="96"/>
        <end position="116"/>
    </location>
</feature>
<comment type="subunit">
    <text evidence="9">Homodimer.</text>
</comment>
<keyword evidence="2 9" id="KW-0813">Transport</keyword>
<keyword evidence="7 9" id="KW-0406">Ion transport</keyword>
<evidence type="ECO:0000256" key="2">
    <source>
        <dbReference type="ARBA" id="ARBA00022448"/>
    </source>
</evidence>
<evidence type="ECO:0000256" key="4">
    <source>
        <dbReference type="ARBA" id="ARBA00022842"/>
    </source>
</evidence>
<dbReference type="EMBL" id="LT629799">
    <property type="protein sequence ID" value="SDV03982.1"/>
    <property type="molecule type" value="Genomic_DNA"/>
</dbReference>
<feature type="transmembrane region" description="Helical" evidence="9">
    <location>
        <begin position="347"/>
        <end position="368"/>
    </location>
</feature>
<proteinExistence type="inferred from homology"/>
<feature type="transmembrane region" description="Helical" evidence="9">
    <location>
        <begin position="537"/>
        <end position="558"/>
    </location>
</feature>
<feature type="transmembrane region" description="Helical" evidence="9">
    <location>
        <begin position="272"/>
        <end position="291"/>
    </location>
</feature>
<feature type="transmembrane region" description="Helical" evidence="9">
    <location>
        <begin position="12"/>
        <end position="31"/>
    </location>
</feature>
<evidence type="ECO:0000256" key="6">
    <source>
        <dbReference type="ARBA" id="ARBA00022989"/>
    </source>
</evidence>
<dbReference type="STRING" id="546874.SAMN04488544_3892"/>
<dbReference type="GO" id="GO:0012505">
    <property type="term" value="C:endomembrane system"/>
    <property type="evidence" value="ECO:0007669"/>
    <property type="project" value="UniProtKB-SubCell"/>
</dbReference>
<feature type="compositionally biased region" description="Polar residues" evidence="10">
    <location>
        <begin position="764"/>
        <end position="774"/>
    </location>
</feature>
<dbReference type="HAMAP" id="MF_01129">
    <property type="entry name" value="PPase_energized_pump"/>
    <property type="match status" value="1"/>
</dbReference>
<keyword evidence="8 9" id="KW-0472">Membrane</keyword>
<dbReference type="GO" id="GO:0005886">
    <property type="term" value="C:plasma membrane"/>
    <property type="evidence" value="ECO:0007669"/>
    <property type="project" value="UniProtKB-SubCell"/>
</dbReference>
<feature type="transmembrane region" description="Helical" evidence="9">
    <location>
        <begin position="627"/>
        <end position="646"/>
    </location>
</feature>
<feature type="transmembrane region" description="Helical" evidence="9">
    <location>
        <begin position="722"/>
        <end position="741"/>
    </location>
</feature>
<keyword evidence="5 9" id="KW-1278">Translocase</keyword>
<name>A0A1H2NEX0_9ACTN</name>
<feature type="transmembrane region" description="Helical" evidence="9">
    <location>
        <begin position="698"/>
        <end position="716"/>
    </location>
</feature>
<feature type="site" description="Determinant of potassium independence" evidence="9">
    <location>
        <position position="488"/>
    </location>
</feature>
<dbReference type="PIRSF" id="PIRSF001265">
    <property type="entry name" value="H+-PPase"/>
    <property type="match status" value="1"/>
</dbReference>
<comment type="function">
    <text evidence="9">Proton pump that utilizes the energy of pyrophosphate hydrolysis as the driving force for proton movement across the membrane. Generates a proton motive force.</text>
</comment>
<sequence length="783" mass="79298">MPVTTLSGGNLTLVAIVGVIAIVALLMAYVFRREVLAAGDGTVNMQNIAQAVQEGASAFLSRQFRTLGIFAVVAFLLLLALPAHTDEAGAHWGLRIARSIAFLAGAVFSGLIGYLGMWLATRANLRVAAAARVGAEGRSPAMKIAFRTGAHVGMATVGLGLLGAALVVFLFQGDAPVILEGFGFGAAMLAMFMRVGGGIFTKAADVGADLVGKVEQGIPEDDPRNAATIADNVGDNVGDCAGMAADLFESYAVTLVASLILGKAAFGEAGLVFPLIIPAIGVITAMIGIFLTKPRDGENGLTTINRAFYLSAGISAVLSVIASLVYLPATFAELGVDNSAPVGSPRLVAIISVIIGIVLAAAILRLTGYYTGTEDKPVKTVGRTALTGAATVVLSGISLGLESAVYTALVIGAAVYGAFLVGGSGVVGLFAIALAGCGLLTTVGVIVAMDTFGPVSDNAQGIAEMSGDVHGEGAQILTELDAVGNTTKAITKGIAIATAVLAATALFGSYTDSIRGVLLERYQSFVDESVVFSPQTLVGLIIGAAVVFLFSGLAINAVSRAAGAVVYEVRRQFREIPGIMEGTGKPEYGRVVDIVTRDSQRELATPGLLAICAPIAVGFGLGAPALAGYLAGAIACGTLMAVFLANSGGAWDNAKKLVEDGNHGGKGSAAHEATIIGDTVGDPFKDTAGPAINPLIKVMNLVALLIAPAVVAMSPLSSSPSAVRFLIALAAVAVIVVMLVISARRGDSGMHDDGSSSGTPAVGTGTQEQAQTGVTAPVQDHQH</sequence>
<comment type="similarity">
    <text evidence="9">Belongs to the H(+)-translocating pyrophosphatase (TC 3.A.10) family. K(+)-insensitive subfamily.</text>
</comment>
<evidence type="ECO:0000313" key="11">
    <source>
        <dbReference type="EMBL" id="SDV03982.1"/>
    </source>
</evidence>
<evidence type="ECO:0000256" key="5">
    <source>
        <dbReference type="ARBA" id="ARBA00022967"/>
    </source>
</evidence>
<comment type="subcellular location">
    <subcellularLocation>
        <location evidence="9">Cell membrane</location>
        <topology evidence="9">Multi-pass membrane protein</topology>
    </subcellularLocation>
    <subcellularLocation>
        <location evidence="1">Endomembrane system</location>
        <topology evidence="1">Multi-pass membrane protein</topology>
    </subcellularLocation>
</comment>
<dbReference type="Proteomes" id="UP000198825">
    <property type="component" value="Chromosome I"/>
</dbReference>
<evidence type="ECO:0000256" key="9">
    <source>
        <dbReference type="HAMAP-Rule" id="MF_01129"/>
    </source>
</evidence>
<evidence type="ECO:0000256" key="8">
    <source>
        <dbReference type="ARBA" id="ARBA00023136"/>
    </source>
</evidence>
<dbReference type="NCBIfam" id="NF001952">
    <property type="entry name" value="PRK00733.1-4"/>
    <property type="match status" value="1"/>
</dbReference>
<evidence type="ECO:0000256" key="1">
    <source>
        <dbReference type="ARBA" id="ARBA00004127"/>
    </source>
</evidence>
<comment type="catalytic activity">
    <reaction evidence="9">
        <text>diphosphate + H2O + H(+)(in) = 2 phosphate + 2 H(+)(out)</text>
        <dbReference type="Rhea" id="RHEA:13973"/>
        <dbReference type="ChEBI" id="CHEBI:15377"/>
        <dbReference type="ChEBI" id="CHEBI:15378"/>
        <dbReference type="ChEBI" id="CHEBI:33019"/>
        <dbReference type="ChEBI" id="CHEBI:43474"/>
        <dbReference type="EC" id="7.1.3.1"/>
    </reaction>
</comment>
<feature type="transmembrane region" description="Helical" evidence="9">
    <location>
        <begin position="177"/>
        <end position="195"/>
    </location>
</feature>
<dbReference type="InterPro" id="IPR004131">
    <property type="entry name" value="PPase-energised_H-pump"/>
</dbReference>
<feature type="transmembrane region" description="Helical" evidence="9">
    <location>
        <begin position="67"/>
        <end position="84"/>
    </location>
</feature>
<organism evidence="11 12">
    <name type="scientific">Microlunatus sagamiharensis</name>
    <dbReference type="NCBI Taxonomy" id="546874"/>
    <lineage>
        <taxon>Bacteria</taxon>
        <taxon>Bacillati</taxon>
        <taxon>Actinomycetota</taxon>
        <taxon>Actinomycetes</taxon>
        <taxon>Propionibacteriales</taxon>
        <taxon>Propionibacteriaceae</taxon>
        <taxon>Microlunatus</taxon>
    </lineage>
</organism>
<evidence type="ECO:0000256" key="10">
    <source>
        <dbReference type="SAM" id="MobiDB-lite"/>
    </source>
</evidence>
<dbReference type="Pfam" id="PF03030">
    <property type="entry name" value="H_PPase"/>
    <property type="match status" value="1"/>
</dbReference>
<dbReference type="AlphaFoldDB" id="A0A1H2NEX0"/>
<evidence type="ECO:0000256" key="7">
    <source>
        <dbReference type="ARBA" id="ARBA00023065"/>
    </source>
</evidence>
<feature type="transmembrane region" description="Helical" evidence="9">
    <location>
        <begin position="307"/>
        <end position="327"/>
    </location>
</feature>
<feature type="transmembrane region" description="Helical" evidence="9">
    <location>
        <begin position="429"/>
        <end position="449"/>
    </location>
</feature>
<feature type="region of interest" description="Disordered" evidence="10">
    <location>
        <begin position="747"/>
        <end position="783"/>
    </location>
</feature>
<comment type="cofactor">
    <cofactor evidence="9">
        <name>Mg(2+)</name>
        <dbReference type="ChEBI" id="CHEBI:18420"/>
    </cofactor>
</comment>
<keyword evidence="6 9" id="KW-1133">Transmembrane helix</keyword>
<comment type="caution">
    <text evidence="9">Lacks conserved residue(s) required for the propagation of feature annotation.</text>
</comment>
<keyword evidence="9" id="KW-1003">Cell membrane</keyword>